<sequence length="55" mass="6449">MSRVTKRLPNRGMATATYRPFKKNMNLRDNDPIRLIAHVSCRSRSIQLRFKLSDS</sequence>
<protein>
    <submittedName>
        <fullName evidence="1">Uncharacterized protein</fullName>
    </submittedName>
</protein>
<dbReference type="EMBL" id="KV418046">
    <property type="protein sequence ID" value="KZP03540.1"/>
    <property type="molecule type" value="Genomic_DNA"/>
</dbReference>
<gene>
    <name evidence="1" type="ORF">FIBSPDRAFT_879373</name>
</gene>
<organism evidence="1">
    <name type="scientific">Athelia psychrophila</name>
    <dbReference type="NCBI Taxonomy" id="1759441"/>
    <lineage>
        <taxon>Eukaryota</taxon>
        <taxon>Fungi</taxon>
        <taxon>Dikarya</taxon>
        <taxon>Basidiomycota</taxon>
        <taxon>Agaricomycotina</taxon>
        <taxon>Agaricomycetes</taxon>
        <taxon>Agaricomycetidae</taxon>
        <taxon>Atheliales</taxon>
        <taxon>Atheliaceae</taxon>
        <taxon>Athelia</taxon>
    </lineage>
</organism>
<proteinExistence type="predicted"/>
<dbReference type="AlphaFoldDB" id="A0A167U2U7"/>
<name>A0A167U2U7_9AGAM</name>
<reference evidence="1" key="1">
    <citation type="journal article" date="2016" name="Mol. Biol. Evol.">
        <title>Comparative Genomics of Early-Diverging Mushroom-Forming Fungi Provides Insights into the Origins of Lignocellulose Decay Capabilities.</title>
        <authorList>
            <person name="Nagy L.G."/>
            <person name="Riley R."/>
            <person name="Tritt A."/>
            <person name="Adam C."/>
            <person name="Daum C."/>
            <person name="Floudas D."/>
            <person name="Sun H."/>
            <person name="Yadav J.S."/>
            <person name="Pangilinan J."/>
            <person name="Larsson K.H."/>
            <person name="Matsuura K."/>
            <person name="Barry K."/>
            <person name="Labutti K."/>
            <person name="Kuo R."/>
            <person name="Ohm R.A."/>
            <person name="Bhattacharya S.S."/>
            <person name="Shirouzu T."/>
            <person name="Yoshinaga Y."/>
            <person name="Martin F.M."/>
            <person name="Grigoriev I.V."/>
            <person name="Hibbett D.S."/>
        </authorList>
    </citation>
    <scope>NUCLEOTIDE SEQUENCE [LARGE SCALE GENOMIC DNA]</scope>
    <source>
        <strain evidence="1">CBS 109695</strain>
    </source>
</reference>
<accession>A0A167U2U7</accession>
<evidence type="ECO:0000313" key="1">
    <source>
        <dbReference type="EMBL" id="KZP03540.1"/>
    </source>
</evidence>